<organism evidence="10 11">
    <name type="scientific">Candidatus Nomurabacteria bacterium GW2011_GWA2_40_9</name>
    <dbReference type="NCBI Taxonomy" id="1618734"/>
    <lineage>
        <taxon>Bacteria</taxon>
        <taxon>Candidatus Nomuraibacteriota</taxon>
    </lineage>
</organism>
<keyword evidence="1 10" id="KW-0808">Transferase</keyword>
<dbReference type="AlphaFoldDB" id="A0A0G0TX12"/>
<evidence type="ECO:0000256" key="6">
    <source>
        <dbReference type="ARBA" id="ARBA00047941"/>
    </source>
</evidence>
<dbReference type="CDD" id="cd02440">
    <property type="entry name" value="AdoMet_MTases"/>
    <property type="match status" value="1"/>
</dbReference>
<gene>
    <name evidence="10" type="ORF">UU24_C0010G0015</name>
</gene>
<dbReference type="GO" id="GO:0030791">
    <property type="term" value="F:arsenite methyltransferase activity"/>
    <property type="evidence" value="ECO:0007669"/>
    <property type="project" value="UniProtKB-EC"/>
</dbReference>
<keyword evidence="10" id="KW-0489">Methyltransferase</keyword>
<dbReference type="Gene3D" id="3.40.50.150">
    <property type="entry name" value="Vaccinia Virus protein VP39"/>
    <property type="match status" value="1"/>
</dbReference>
<dbReference type="GO" id="GO:0032259">
    <property type="term" value="P:methylation"/>
    <property type="evidence" value="ECO:0007669"/>
    <property type="project" value="UniProtKB-KW"/>
</dbReference>
<evidence type="ECO:0000256" key="8">
    <source>
        <dbReference type="ARBA" id="ARBA00048428"/>
    </source>
</evidence>
<evidence type="ECO:0000256" key="3">
    <source>
        <dbReference type="ARBA" id="ARBA00034487"/>
    </source>
</evidence>
<dbReference type="InterPro" id="IPR029063">
    <property type="entry name" value="SAM-dependent_MTases_sf"/>
</dbReference>
<comment type="catalytic activity">
    <reaction evidence="7">
        <text>arsenic triglutathione + 2 [thioredoxin]-dithiol + 2 S-adenosyl-L-methionine + H2O = dimethylarsinous acid + 2 [thioredoxin]-disulfide + 3 glutathione + 2 S-adenosyl-L-homocysteine + 2 H(+)</text>
        <dbReference type="Rhea" id="RHEA:69464"/>
        <dbReference type="Rhea" id="RHEA-COMP:10698"/>
        <dbReference type="Rhea" id="RHEA-COMP:10700"/>
        <dbReference type="ChEBI" id="CHEBI:15377"/>
        <dbReference type="ChEBI" id="CHEBI:15378"/>
        <dbReference type="ChEBI" id="CHEBI:23808"/>
        <dbReference type="ChEBI" id="CHEBI:29950"/>
        <dbReference type="ChEBI" id="CHEBI:50058"/>
        <dbReference type="ChEBI" id="CHEBI:57856"/>
        <dbReference type="ChEBI" id="CHEBI:57925"/>
        <dbReference type="ChEBI" id="CHEBI:59789"/>
        <dbReference type="ChEBI" id="CHEBI:183640"/>
        <dbReference type="EC" id="2.1.1.137"/>
    </reaction>
</comment>
<proteinExistence type="inferred from homology"/>
<protein>
    <recommendedName>
        <fullName evidence="5">Arsenite methyltransferase</fullName>
        <ecNumber evidence="4">2.1.1.137</ecNumber>
    </recommendedName>
</protein>
<dbReference type="Pfam" id="PF13847">
    <property type="entry name" value="Methyltransf_31"/>
    <property type="match status" value="1"/>
</dbReference>
<evidence type="ECO:0000256" key="2">
    <source>
        <dbReference type="ARBA" id="ARBA00022691"/>
    </source>
</evidence>
<accession>A0A0G0TX12</accession>
<evidence type="ECO:0000313" key="11">
    <source>
        <dbReference type="Proteomes" id="UP000034749"/>
    </source>
</evidence>
<evidence type="ECO:0000256" key="4">
    <source>
        <dbReference type="ARBA" id="ARBA00034521"/>
    </source>
</evidence>
<sequence length="176" mass="19574">MFTDPVKNLRAFGFRENMIVADLGAGTGFYTIPAAFMVSGGKVYAVEIQKDFLQTITNKIKEAHLDNVECLCGDVEKIGGTKIADNVIDAVIASNLLLQIENKDKFIEEIKRILKVDGRVLLIDKDPKSFLHKNSDKLGKCVSKEDIKKVFEGKGFSCELDIDAGEHHYGIILRKL</sequence>
<comment type="caution">
    <text evidence="10">The sequence shown here is derived from an EMBL/GenBank/DDBJ whole genome shotgun (WGS) entry which is preliminary data.</text>
</comment>
<evidence type="ECO:0000256" key="7">
    <source>
        <dbReference type="ARBA" id="ARBA00047943"/>
    </source>
</evidence>
<evidence type="ECO:0000256" key="5">
    <source>
        <dbReference type="ARBA" id="ARBA00034545"/>
    </source>
</evidence>
<dbReference type="EC" id="2.1.1.137" evidence="4"/>
<comment type="catalytic activity">
    <reaction evidence="8">
        <text>arsenic triglutathione + 3 [thioredoxin]-dithiol + 3 S-adenosyl-L-methionine = trimethylarsine + 3 [thioredoxin]-disulfide + 3 glutathione + 3 S-adenosyl-L-homocysteine + 3 H(+)</text>
        <dbReference type="Rhea" id="RHEA:69432"/>
        <dbReference type="Rhea" id="RHEA-COMP:10698"/>
        <dbReference type="Rhea" id="RHEA-COMP:10700"/>
        <dbReference type="ChEBI" id="CHEBI:15378"/>
        <dbReference type="ChEBI" id="CHEBI:27130"/>
        <dbReference type="ChEBI" id="CHEBI:29950"/>
        <dbReference type="ChEBI" id="CHEBI:50058"/>
        <dbReference type="ChEBI" id="CHEBI:57856"/>
        <dbReference type="ChEBI" id="CHEBI:57925"/>
        <dbReference type="ChEBI" id="CHEBI:59789"/>
        <dbReference type="ChEBI" id="CHEBI:183640"/>
        <dbReference type="EC" id="2.1.1.137"/>
    </reaction>
</comment>
<evidence type="ECO:0000259" key="9">
    <source>
        <dbReference type="Pfam" id="PF13847"/>
    </source>
</evidence>
<evidence type="ECO:0000313" key="10">
    <source>
        <dbReference type="EMBL" id="KKR79371.1"/>
    </source>
</evidence>
<dbReference type="EMBL" id="LBZW01000010">
    <property type="protein sequence ID" value="KKR79371.1"/>
    <property type="molecule type" value="Genomic_DNA"/>
</dbReference>
<feature type="domain" description="Methyltransferase" evidence="9">
    <location>
        <begin position="16"/>
        <end position="153"/>
    </location>
</feature>
<dbReference type="SUPFAM" id="SSF53335">
    <property type="entry name" value="S-adenosyl-L-methionine-dependent methyltransferases"/>
    <property type="match status" value="1"/>
</dbReference>
<comment type="similarity">
    <text evidence="3">Belongs to the methyltransferase superfamily. Arsenite methyltransferase family.</text>
</comment>
<keyword evidence="2" id="KW-0949">S-adenosyl-L-methionine</keyword>
<name>A0A0G0TX12_9BACT</name>
<dbReference type="InterPro" id="IPR026669">
    <property type="entry name" value="Arsenite_MeTrfase-like"/>
</dbReference>
<comment type="catalytic activity">
    <reaction evidence="6">
        <text>arsenic triglutathione + [thioredoxin]-dithiol + S-adenosyl-L-methionine + 2 H2O = methylarsonous acid + [thioredoxin]-disulfide + 3 glutathione + S-adenosyl-L-homocysteine + H(+)</text>
        <dbReference type="Rhea" id="RHEA:69460"/>
        <dbReference type="Rhea" id="RHEA-COMP:10698"/>
        <dbReference type="Rhea" id="RHEA-COMP:10700"/>
        <dbReference type="ChEBI" id="CHEBI:15377"/>
        <dbReference type="ChEBI" id="CHEBI:15378"/>
        <dbReference type="ChEBI" id="CHEBI:17826"/>
        <dbReference type="ChEBI" id="CHEBI:29950"/>
        <dbReference type="ChEBI" id="CHEBI:50058"/>
        <dbReference type="ChEBI" id="CHEBI:57856"/>
        <dbReference type="ChEBI" id="CHEBI:57925"/>
        <dbReference type="ChEBI" id="CHEBI:59789"/>
        <dbReference type="ChEBI" id="CHEBI:183640"/>
        <dbReference type="EC" id="2.1.1.137"/>
    </reaction>
</comment>
<evidence type="ECO:0000256" key="1">
    <source>
        <dbReference type="ARBA" id="ARBA00022679"/>
    </source>
</evidence>
<dbReference type="PANTHER" id="PTHR43675">
    <property type="entry name" value="ARSENITE METHYLTRANSFERASE"/>
    <property type="match status" value="1"/>
</dbReference>
<dbReference type="InterPro" id="IPR025714">
    <property type="entry name" value="Methyltranfer_dom"/>
</dbReference>
<reference evidence="10 11" key="1">
    <citation type="journal article" date="2015" name="Nature">
        <title>rRNA introns, odd ribosomes, and small enigmatic genomes across a large radiation of phyla.</title>
        <authorList>
            <person name="Brown C.T."/>
            <person name="Hug L.A."/>
            <person name="Thomas B.C."/>
            <person name="Sharon I."/>
            <person name="Castelle C.J."/>
            <person name="Singh A."/>
            <person name="Wilkins M.J."/>
            <person name="Williams K.H."/>
            <person name="Banfield J.F."/>
        </authorList>
    </citation>
    <scope>NUCLEOTIDE SEQUENCE [LARGE SCALE GENOMIC DNA]</scope>
</reference>
<dbReference type="Proteomes" id="UP000034749">
    <property type="component" value="Unassembled WGS sequence"/>
</dbReference>
<dbReference type="PANTHER" id="PTHR43675:SF8">
    <property type="entry name" value="ARSENITE METHYLTRANSFERASE"/>
    <property type="match status" value="1"/>
</dbReference>